<dbReference type="InterPro" id="IPR051026">
    <property type="entry name" value="PI/PC_transfer"/>
</dbReference>
<accession>A0A5J5PAZ9</accession>
<dbReference type="PANTHER" id="PTHR45657">
    <property type="entry name" value="CRAL-TRIO DOMAIN-CONTAINING PROTEIN YKL091C-RELATED"/>
    <property type="match status" value="1"/>
</dbReference>
<dbReference type="EMBL" id="CM018225">
    <property type="protein sequence ID" value="KAB2003725.1"/>
    <property type="molecule type" value="Genomic_DNA"/>
</dbReference>
<evidence type="ECO:0000313" key="2">
    <source>
        <dbReference type="Proteomes" id="UP000327439"/>
    </source>
</evidence>
<gene>
    <name evidence="1" type="ORF">ES319_D11G150800v1</name>
</gene>
<dbReference type="OrthoDB" id="1434354at2759"/>
<proteinExistence type="predicted"/>
<name>A0A5J5PAZ9_GOSBA</name>
<dbReference type="PANTHER" id="PTHR45657:SF43">
    <property type="entry name" value="PHOSPHATIDYLINOSITOL_PHOSPHATIDYLCHOLINE TRANSFER PROTEIN SFH9"/>
    <property type="match status" value="1"/>
</dbReference>
<dbReference type="AlphaFoldDB" id="A0A5J5PAZ9"/>
<evidence type="ECO:0000313" key="1">
    <source>
        <dbReference type="EMBL" id="KAB2003725.1"/>
    </source>
</evidence>
<protein>
    <submittedName>
        <fullName evidence="1">Uncharacterized protein</fullName>
    </submittedName>
</protein>
<organism evidence="1 2">
    <name type="scientific">Gossypium barbadense</name>
    <name type="common">Sea Island cotton</name>
    <name type="synonym">Hibiscus barbadensis</name>
    <dbReference type="NCBI Taxonomy" id="3634"/>
    <lineage>
        <taxon>Eukaryota</taxon>
        <taxon>Viridiplantae</taxon>
        <taxon>Streptophyta</taxon>
        <taxon>Embryophyta</taxon>
        <taxon>Tracheophyta</taxon>
        <taxon>Spermatophyta</taxon>
        <taxon>Magnoliopsida</taxon>
        <taxon>eudicotyledons</taxon>
        <taxon>Gunneridae</taxon>
        <taxon>Pentapetalae</taxon>
        <taxon>rosids</taxon>
        <taxon>malvids</taxon>
        <taxon>Malvales</taxon>
        <taxon>Malvaceae</taxon>
        <taxon>Malvoideae</taxon>
        <taxon>Gossypium</taxon>
    </lineage>
</organism>
<sequence>MAGSGSTENGILTEAEEDLLRPCWQRLQNLETMVTKQYNKPANIPPEKEDMLLESLNRIKSMEQDLQRTKKALFTTASKQVELAELLEHLKESNLAGNFHVGEETTNH</sequence>
<keyword evidence="2" id="KW-1185">Reference proteome</keyword>
<dbReference type="Proteomes" id="UP000327439">
    <property type="component" value="Chromosome D11"/>
</dbReference>
<reference evidence="2" key="1">
    <citation type="journal article" date="2020" name="Nat. Genet.">
        <title>Genomic diversifications of five Gossypium allopolyploid species and their impact on cotton improvement.</title>
        <authorList>
            <person name="Chen Z.J."/>
            <person name="Sreedasyam A."/>
            <person name="Ando A."/>
            <person name="Song Q."/>
            <person name="De Santiago L.M."/>
            <person name="Hulse-Kemp A.M."/>
            <person name="Ding M."/>
            <person name="Ye W."/>
            <person name="Kirkbride R.C."/>
            <person name="Jenkins J."/>
            <person name="Plott C."/>
            <person name="Lovell J."/>
            <person name="Lin Y.M."/>
            <person name="Vaughn R."/>
            <person name="Liu B."/>
            <person name="Simpson S."/>
            <person name="Scheffler B.E."/>
            <person name="Wen L."/>
            <person name="Saski C.A."/>
            <person name="Grover C.E."/>
            <person name="Hu G."/>
            <person name="Conover J.L."/>
            <person name="Carlson J.W."/>
            <person name="Shu S."/>
            <person name="Boston L.B."/>
            <person name="Williams M."/>
            <person name="Peterson D.G."/>
            <person name="McGee K."/>
            <person name="Jones D.C."/>
            <person name="Wendel J.F."/>
            <person name="Stelly D.M."/>
            <person name="Grimwood J."/>
            <person name="Schmutz J."/>
        </authorList>
    </citation>
    <scope>NUCLEOTIDE SEQUENCE [LARGE SCALE GENOMIC DNA]</scope>
    <source>
        <strain evidence="2">cv. 3-79</strain>
    </source>
</reference>